<dbReference type="RefSeq" id="WP_122896396.1">
    <property type="nucleotide sequence ID" value="NZ_RHIB01000001.1"/>
</dbReference>
<keyword evidence="3" id="KW-1185">Reference proteome</keyword>
<dbReference type="Pfam" id="PF14006">
    <property type="entry name" value="YqzL"/>
    <property type="match status" value="1"/>
</dbReference>
<dbReference type="OrthoDB" id="1650227at2"/>
<dbReference type="EMBL" id="RHIB01000001">
    <property type="protein sequence ID" value="RNA68874.1"/>
    <property type="molecule type" value="Genomic_DNA"/>
</dbReference>
<dbReference type="Proteomes" id="UP000278746">
    <property type="component" value="Unassembled WGS sequence"/>
</dbReference>
<dbReference type="AlphaFoldDB" id="A0A3M7TVS5"/>
<evidence type="ECO:0000256" key="1">
    <source>
        <dbReference type="SAM" id="MobiDB-lite"/>
    </source>
</evidence>
<name>A0A3M7TVS5_9BACI</name>
<comment type="caution">
    <text evidence="2">The sequence shown here is derived from an EMBL/GenBank/DDBJ whole genome shotgun (WGS) entry which is preliminary data.</text>
</comment>
<protein>
    <submittedName>
        <fullName evidence="2">YqzL family protein</fullName>
    </submittedName>
</protein>
<sequence length="47" mass="5521">MKEFSWKVFSVTGSIDSYLLFKEMDNRDADNQDEEEGTEQELQPPVH</sequence>
<gene>
    <name evidence="2" type="ORF">EBO34_02605</name>
</gene>
<evidence type="ECO:0000313" key="2">
    <source>
        <dbReference type="EMBL" id="RNA68874.1"/>
    </source>
</evidence>
<accession>A0A3M7TVS5</accession>
<organism evidence="2 3">
    <name type="scientific">Alteribacter keqinensis</name>
    <dbReference type="NCBI Taxonomy" id="2483800"/>
    <lineage>
        <taxon>Bacteria</taxon>
        <taxon>Bacillati</taxon>
        <taxon>Bacillota</taxon>
        <taxon>Bacilli</taxon>
        <taxon>Bacillales</taxon>
        <taxon>Bacillaceae</taxon>
        <taxon>Alteribacter</taxon>
    </lineage>
</organism>
<evidence type="ECO:0000313" key="3">
    <source>
        <dbReference type="Proteomes" id="UP000278746"/>
    </source>
</evidence>
<proteinExistence type="predicted"/>
<dbReference type="InterPro" id="IPR025617">
    <property type="entry name" value="YqzL"/>
</dbReference>
<reference evidence="2 3" key="1">
    <citation type="submission" date="2018-10" db="EMBL/GenBank/DDBJ databases">
        <title>Bacillus Keqinensis sp. nov., a moderately halophilic bacterium isolated from a saline-alkaline lake.</title>
        <authorList>
            <person name="Wang H."/>
        </authorList>
    </citation>
    <scope>NUCLEOTIDE SEQUENCE [LARGE SCALE GENOMIC DNA]</scope>
    <source>
        <strain evidence="2 3">KQ-3</strain>
    </source>
</reference>
<feature type="region of interest" description="Disordered" evidence="1">
    <location>
        <begin position="26"/>
        <end position="47"/>
    </location>
</feature>